<dbReference type="RefSeq" id="WP_210535165.1">
    <property type="nucleotide sequence ID" value="NZ_JAGKTC010000001.1"/>
</dbReference>
<evidence type="ECO:0000313" key="3">
    <source>
        <dbReference type="Proteomes" id="UP000673447"/>
    </source>
</evidence>
<reference evidence="2" key="1">
    <citation type="journal article" date="2016" name="Int. J. Syst. Evol. Microbiol.">
        <title>Pseudoxanthomonas helianthi sp. nov., isolated from roots of Jerusalem artichoke (Helianthus tuberosus).</title>
        <authorList>
            <person name="Kittiwongwattana C."/>
            <person name="Thawai C."/>
        </authorList>
    </citation>
    <scope>NUCLEOTIDE SEQUENCE</scope>
    <source>
        <strain evidence="2">110414</strain>
    </source>
</reference>
<accession>A0A940X2Y8</accession>
<keyword evidence="3" id="KW-1185">Reference proteome</keyword>
<reference evidence="2" key="2">
    <citation type="submission" date="2021-03" db="EMBL/GenBank/DDBJ databases">
        <authorList>
            <person name="Cao W."/>
        </authorList>
    </citation>
    <scope>NUCLEOTIDE SEQUENCE</scope>
    <source>
        <strain evidence="2">110414</strain>
    </source>
</reference>
<dbReference type="AlphaFoldDB" id="A0A940X2Y8"/>
<dbReference type="InterPro" id="IPR018306">
    <property type="entry name" value="Phage_T5_Orf172_DNA-bd"/>
</dbReference>
<organism evidence="2 3">
    <name type="scientific">Pseudoxanthomonas helianthi</name>
    <dbReference type="NCBI Taxonomy" id="1453541"/>
    <lineage>
        <taxon>Bacteria</taxon>
        <taxon>Pseudomonadati</taxon>
        <taxon>Pseudomonadota</taxon>
        <taxon>Gammaproteobacteria</taxon>
        <taxon>Lysobacterales</taxon>
        <taxon>Lysobacteraceae</taxon>
        <taxon>Pseudoxanthomonas</taxon>
    </lineage>
</organism>
<sequence length="207" mass="22510">MPPATSPELVSTLNAAPGAQTGYRGRAFLYVLVASGPEDLLKVGMTHDPLARWSAFHPRWFEAFDLEHSLLVETETRQDAQALETQLHRALAAHHCPMPITMRGQAGGGTEWYRGAYAAARRFVAARQAEGFVAHFAASAWLKAAMRQQQDRLEGLLHQAHADHAAGWLSPAQQQAMRDLVDAHLTLDPQIAARLPADALGALGIVP</sequence>
<dbReference type="Pfam" id="PF13455">
    <property type="entry name" value="MUG113"/>
    <property type="match status" value="1"/>
</dbReference>
<protein>
    <submittedName>
        <fullName evidence="2">GIY-YIG nuclease family protein</fullName>
    </submittedName>
</protein>
<proteinExistence type="predicted"/>
<dbReference type="EMBL" id="JAGKTC010000001">
    <property type="protein sequence ID" value="MBP3983308.1"/>
    <property type="molecule type" value="Genomic_DNA"/>
</dbReference>
<dbReference type="Proteomes" id="UP000673447">
    <property type="component" value="Unassembled WGS sequence"/>
</dbReference>
<dbReference type="SMART" id="SM00974">
    <property type="entry name" value="T5orf172"/>
    <property type="match status" value="1"/>
</dbReference>
<gene>
    <name evidence="2" type="ORF">J5837_02635</name>
</gene>
<name>A0A940X2Y8_9GAMM</name>
<evidence type="ECO:0000259" key="1">
    <source>
        <dbReference type="SMART" id="SM00974"/>
    </source>
</evidence>
<feature type="domain" description="Bacteriophage T5 Orf172 DNA-binding" evidence="1">
    <location>
        <begin position="35"/>
        <end position="127"/>
    </location>
</feature>
<evidence type="ECO:0000313" key="2">
    <source>
        <dbReference type="EMBL" id="MBP3983308.1"/>
    </source>
</evidence>
<comment type="caution">
    <text evidence="2">The sequence shown here is derived from an EMBL/GenBank/DDBJ whole genome shotgun (WGS) entry which is preliminary data.</text>
</comment>